<dbReference type="EMBL" id="CAQQ02382991">
    <property type="status" value="NOT_ANNOTATED_CDS"/>
    <property type="molecule type" value="Genomic_DNA"/>
</dbReference>
<evidence type="ECO:0000313" key="2">
    <source>
        <dbReference type="Proteomes" id="UP000015102"/>
    </source>
</evidence>
<dbReference type="AlphaFoldDB" id="T1H2D4"/>
<reference evidence="2" key="1">
    <citation type="submission" date="2013-02" db="EMBL/GenBank/DDBJ databases">
        <authorList>
            <person name="Hughes D."/>
        </authorList>
    </citation>
    <scope>NUCLEOTIDE SEQUENCE</scope>
    <source>
        <strain>Durham</strain>
        <strain evidence="2">NC isolate 2 -- Noor lab</strain>
    </source>
</reference>
<sequence length="110" mass="12693">MICYKSQAIRDHASLEVMSISFIGNLFNNFKLMKIRKIGEVETHYRFATTGIIFFSRGAYIELNFMTETFLGFHIREKWRHIISGALTTTPPKVLEAILYPVTVKGMSTR</sequence>
<accession>T1H2D4</accession>
<dbReference type="EnsemblMetazoa" id="MESCA010376-RA">
    <property type="protein sequence ID" value="MESCA010376-PA"/>
    <property type="gene ID" value="MESCA010376"/>
</dbReference>
<protein>
    <submittedName>
        <fullName evidence="1">Uncharacterized protein</fullName>
    </submittedName>
</protein>
<reference evidence="1" key="2">
    <citation type="submission" date="2015-06" db="UniProtKB">
        <authorList>
            <consortium name="EnsemblMetazoa"/>
        </authorList>
    </citation>
    <scope>IDENTIFICATION</scope>
</reference>
<evidence type="ECO:0000313" key="1">
    <source>
        <dbReference type="EnsemblMetazoa" id="MESCA010376-PA"/>
    </source>
</evidence>
<dbReference type="HOGENOM" id="CLU_2177358_0_0_1"/>
<name>T1H2D4_MEGSC</name>
<proteinExistence type="predicted"/>
<organism evidence="1 2">
    <name type="scientific">Megaselia scalaris</name>
    <name type="common">Humpbacked fly</name>
    <name type="synonym">Phora scalaris</name>
    <dbReference type="NCBI Taxonomy" id="36166"/>
    <lineage>
        <taxon>Eukaryota</taxon>
        <taxon>Metazoa</taxon>
        <taxon>Ecdysozoa</taxon>
        <taxon>Arthropoda</taxon>
        <taxon>Hexapoda</taxon>
        <taxon>Insecta</taxon>
        <taxon>Pterygota</taxon>
        <taxon>Neoptera</taxon>
        <taxon>Endopterygota</taxon>
        <taxon>Diptera</taxon>
        <taxon>Brachycera</taxon>
        <taxon>Muscomorpha</taxon>
        <taxon>Platypezoidea</taxon>
        <taxon>Phoridae</taxon>
        <taxon>Megaseliini</taxon>
        <taxon>Megaselia</taxon>
    </lineage>
</organism>
<dbReference type="EMBL" id="CAQQ02382992">
    <property type="status" value="NOT_ANNOTATED_CDS"/>
    <property type="molecule type" value="Genomic_DNA"/>
</dbReference>
<keyword evidence="2" id="KW-1185">Reference proteome</keyword>
<dbReference type="Proteomes" id="UP000015102">
    <property type="component" value="Unassembled WGS sequence"/>
</dbReference>